<dbReference type="Pfam" id="PF13668">
    <property type="entry name" value="Ferritin_2"/>
    <property type="match status" value="1"/>
</dbReference>
<proteinExistence type="predicted"/>
<evidence type="ECO:0000313" key="2">
    <source>
        <dbReference type="Proteomes" id="UP000517753"/>
    </source>
</evidence>
<dbReference type="InterPro" id="IPR052965">
    <property type="entry name" value="Pigment-catalase-like"/>
</dbReference>
<dbReference type="PANTHER" id="PTHR31694:SF26">
    <property type="entry name" value="OS05G0151100 PROTEIN"/>
    <property type="match status" value="1"/>
</dbReference>
<dbReference type="AlphaFoldDB" id="A0A7Y9FJF0"/>
<dbReference type="RefSeq" id="WP_179506999.1">
    <property type="nucleotide sequence ID" value="NZ_JACCBY010000001.1"/>
</dbReference>
<reference evidence="1 2" key="1">
    <citation type="submission" date="2020-08" db="EMBL/GenBank/DDBJ databases">
        <title>The Agave Microbiome: Exploring the role of microbial communities in plant adaptations to desert environments.</title>
        <authorList>
            <person name="Partida-Martinez L.P."/>
        </authorList>
    </citation>
    <scope>NUCLEOTIDE SEQUENCE [LARGE SCALE GENOMIC DNA]</scope>
    <source>
        <strain evidence="1 2">AS2.3</strain>
    </source>
</reference>
<comment type="caution">
    <text evidence="1">The sequence shown here is derived from an EMBL/GenBank/DDBJ whole genome shotgun (WGS) entry which is preliminary data.</text>
</comment>
<accession>A0A7Y9FJF0</accession>
<gene>
    <name evidence="1" type="ORF">HD841_000164</name>
</gene>
<organism evidence="1 2">
    <name type="scientific">Sphingomonas melonis</name>
    <dbReference type="NCBI Taxonomy" id="152682"/>
    <lineage>
        <taxon>Bacteria</taxon>
        <taxon>Pseudomonadati</taxon>
        <taxon>Pseudomonadota</taxon>
        <taxon>Alphaproteobacteria</taxon>
        <taxon>Sphingomonadales</taxon>
        <taxon>Sphingomonadaceae</taxon>
        <taxon>Sphingomonas</taxon>
    </lineage>
</organism>
<dbReference type="EMBL" id="JACCBY010000001">
    <property type="protein sequence ID" value="NYD88395.1"/>
    <property type="molecule type" value="Genomic_DNA"/>
</dbReference>
<dbReference type="PANTHER" id="PTHR31694">
    <property type="entry name" value="DESICCATION-LIKE PROTEIN"/>
    <property type="match status" value="1"/>
</dbReference>
<protein>
    <recommendedName>
        <fullName evidence="3">Ferritin-like domain-containing protein</fullName>
    </recommendedName>
</protein>
<keyword evidence="2" id="KW-1185">Reference proteome</keyword>
<evidence type="ECO:0000313" key="1">
    <source>
        <dbReference type="EMBL" id="NYD88395.1"/>
    </source>
</evidence>
<sequence>MTKELSVLAIVEATAARRRARRAFIKTAASGVAAVGGLSLLAACGDDDDAMSVPFPTPTPTPPATAVSTDVAVLNFALNLEYLEAQFYSYAAFNTGLSPSLLTGTGTQGAVITGTGDGFPRGVNFVGEELIGQYAREIARDEIAHVTFLRSALGSAAVAQPAIDISGTASGAFTAAARAAGVVPMDGLFDPYASPINFLLAAYIFEDIGVTAYKGASPVISAMYLDAAAGILAAEAYHAGLVRSILYSRGITNTDLITATTQISAARDLLDGSGGGTAGDTDEGIAGTNIGKSNAVSNIVPADANAIAYSRTVQQVHNIAYLNLKGANRTRGGFFPAGTNNPNPAFTVGLG</sequence>
<dbReference type="Proteomes" id="UP000517753">
    <property type="component" value="Unassembled WGS sequence"/>
</dbReference>
<evidence type="ECO:0008006" key="3">
    <source>
        <dbReference type="Google" id="ProtNLM"/>
    </source>
</evidence>
<name>A0A7Y9FJF0_9SPHN</name>